<sequence length="520" mass="57852">MANLYRFIDTNEMPDMTIRLPDEAVNINSVFLDNVIDGFTTVTVSGRDSLAYDITSENAGSSGTGELFLGKRLESRYLTINFKLVTSSASDLIAKFTNLKTHLSGVLIVKFNDDINKYYKGTLSEIDNPPEGALTFISSFKIYCADPICYSENPKGPYTATRGSDGRYSVTVVNEGNVNAPITITATMNAENGYVGMYTDYGITEIGNKEEDDTENYVNAKTILNTSNFSEFTRYTGVNIENARKGNTGTAGIVNENGTNYFHLSNAGTNNDYWHGASYVYNFPADGTGHVGAKNVYCYFNAVFWAGAMGQTGQFQVLFADANNHLVMGYDIYKNDTKGNSGVFVPLAGDGKGGVKQLRTIVFTTSHLDYENPLNKPSGHNDIYKNGAKLRYHWFGSYPEFTFPELKDVEITKCYINFYQYGARSGNQLMNYFDLRNMMIRNDSAEAIRNIKNRYQPKTKVKMTGANSKVYVNGLPKLTEKVDGSNLFTIPPGETIIYFQCSDWCTTAPTYQIEFSEANL</sequence>
<proteinExistence type="predicted"/>
<organism evidence="1 2">
    <name type="scientific">Pseudolactococcus piscium MKFS47</name>
    <dbReference type="NCBI Taxonomy" id="297352"/>
    <lineage>
        <taxon>Bacteria</taxon>
        <taxon>Bacillati</taxon>
        <taxon>Bacillota</taxon>
        <taxon>Bacilli</taxon>
        <taxon>Lactobacillales</taxon>
        <taxon>Streptococcaceae</taxon>
        <taxon>Pseudolactococcus</taxon>
    </lineage>
</organism>
<protein>
    <submittedName>
        <fullName evidence="1">Phage tail protein</fullName>
    </submittedName>
</protein>
<dbReference type="EMBL" id="LN774769">
    <property type="protein sequence ID" value="CEN29133.1"/>
    <property type="molecule type" value="Genomic_DNA"/>
</dbReference>
<evidence type="ECO:0000313" key="2">
    <source>
        <dbReference type="Proteomes" id="UP000033166"/>
    </source>
</evidence>
<dbReference type="RefSeq" id="WP_047916141.1">
    <property type="nucleotide sequence ID" value="NZ_LN774769.1"/>
</dbReference>
<name>A0A0D6DZF4_9LACT</name>
<accession>A0A0D6DZF4</accession>
<gene>
    <name evidence="1" type="ORF">LACPI_1933</name>
</gene>
<dbReference type="InterPro" id="IPR006520">
    <property type="entry name" value="Dit_BPSPP_N"/>
</dbReference>
<dbReference type="KEGG" id="lpk:LACPI_1933"/>
<dbReference type="HOGENOM" id="CLU_029343_0_0_9"/>
<dbReference type="Gene3D" id="2.40.30.200">
    <property type="match status" value="1"/>
</dbReference>
<evidence type="ECO:0000313" key="1">
    <source>
        <dbReference type="EMBL" id="CEN29133.1"/>
    </source>
</evidence>
<dbReference type="NCBIfam" id="TIGR01633">
    <property type="entry name" value="phi3626_gp14_N"/>
    <property type="match status" value="1"/>
</dbReference>
<dbReference type="Proteomes" id="UP000033166">
    <property type="component" value="Chromosome I"/>
</dbReference>
<reference evidence="2" key="1">
    <citation type="submission" date="2015-01" db="EMBL/GenBank/DDBJ databases">
        <authorList>
            <person name="Andreevskaya M."/>
        </authorList>
    </citation>
    <scope>NUCLEOTIDE SEQUENCE [LARGE SCALE GENOMIC DNA]</scope>
    <source>
        <strain evidence="2">MKFS47</strain>
    </source>
</reference>
<dbReference type="AlphaFoldDB" id="A0A0D6DZF4"/>